<name>A0A0R3PQQ1_ANGCS</name>
<accession>A0A0R3PQQ1</accession>
<dbReference type="WBParaSite" id="ACOC_0000770901-mRNA-1">
    <property type="protein sequence ID" value="ACOC_0000770901-mRNA-1"/>
    <property type="gene ID" value="ACOC_0000770901"/>
</dbReference>
<organism evidence="3">
    <name type="scientific">Angiostrongylus costaricensis</name>
    <name type="common">Nematode worm</name>
    <dbReference type="NCBI Taxonomy" id="334426"/>
    <lineage>
        <taxon>Eukaryota</taxon>
        <taxon>Metazoa</taxon>
        <taxon>Ecdysozoa</taxon>
        <taxon>Nematoda</taxon>
        <taxon>Chromadorea</taxon>
        <taxon>Rhabditida</taxon>
        <taxon>Rhabditina</taxon>
        <taxon>Rhabditomorpha</taxon>
        <taxon>Strongyloidea</taxon>
        <taxon>Metastrongylidae</taxon>
        <taxon>Angiostrongylus</taxon>
    </lineage>
</organism>
<sequence length="79" mass="8730">MGLFVVPPRSYGVLQTPVIISLVAASSDEEMSNRLNLFRECHLTAWHTAQQTGLYRQIYSSTVSVSANSRSTAFASEHI</sequence>
<evidence type="ECO:0000313" key="2">
    <source>
        <dbReference type="Proteomes" id="UP000267027"/>
    </source>
</evidence>
<dbReference type="Proteomes" id="UP000267027">
    <property type="component" value="Unassembled WGS sequence"/>
</dbReference>
<reference evidence="1 2" key="2">
    <citation type="submission" date="2018-11" db="EMBL/GenBank/DDBJ databases">
        <authorList>
            <consortium name="Pathogen Informatics"/>
        </authorList>
    </citation>
    <scope>NUCLEOTIDE SEQUENCE [LARGE SCALE GENOMIC DNA]</scope>
    <source>
        <strain evidence="1 2">Costa Rica</strain>
    </source>
</reference>
<dbReference type="AlphaFoldDB" id="A0A0R3PQQ1"/>
<evidence type="ECO:0000313" key="1">
    <source>
        <dbReference type="EMBL" id="VDM59295.1"/>
    </source>
</evidence>
<proteinExistence type="predicted"/>
<reference evidence="3" key="1">
    <citation type="submission" date="2017-02" db="UniProtKB">
        <authorList>
            <consortium name="WormBaseParasite"/>
        </authorList>
    </citation>
    <scope>IDENTIFICATION</scope>
</reference>
<keyword evidence="2" id="KW-1185">Reference proteome</keyword>
<gene>
    <name evidence="1" type="ORF">ACOC_LOCUS7710</name>
</gene>
<dbReference type="EMBL" id="UYYA01004068">
    <property type="protein sequence ID" value="VDM59295.1"/>
    <property type="molecule type" value="Genomic_DNA"/>
</dbReference>
<evidence type="ECO:0000313" key="3">
    <source>
        <dbReference type="WBParaSite" id="ACOC_0000770901-mRNA-1"/>
    </source>
</evidence>
<protein>
    <submittedName>
        <fullName evidence="1 3">Uncharacterized protein</fullName>
    </submittedName>
</protein>